<evidence type="ECO:0000259" key="11">
    <source>
        <dbReference type="PROSITE" id="PS50853"/>
    </source>
</evidence>
<keyword evidence="3" id="KW-0963">Cytoplasm</keyword>
<keyword evidence="5" id="KW-0547">Nucleotide-binding</keyword>
<evidence type="ECO:0000256" key="5">
    <source>
        <dbReference type="ARBA" id="ARBA00022741"/>
    </source>
</evidence>
<dbReference type="InterPro" id="IPR000719">
    <property type="entry name" value="Prot_kinase_dom"/>
</dbReference>
<dbReference type="FunFam" id="2.60.40.10:FF:000032">
    <property type="entry name" value="palladin isoform X1"/>
    <property type="match status" value="7"/>
</dbReference>
<dbReference type="GO" id="GO:0045989">
    <property type="term" value="P:positive regulation of striated muscle contraction"/>
    <property type="evidence" value="ECO:0007669"/>
    <property type="project" value="UniProtKB-ARBA"/>
</dbReference>
<dbReference type="FunFam" id="2.60.40.10:FF:000425">
    <property type="entry name" value="Myosin light chain kinase"/>
    <property type="match status" value="1"/>
</dbReference>
<dbReference type="InterPro" id="IPR036179">
    <property type="entry name" value="Ig-like_dom_sf"/>
</dbReference>
<evidence type="ECO:0000256" key="4">
    <source>
        <dbReference type="ARBA" id="ARBA00022737"/>
    </source>
</evidence>
<dbReference type="InterPro" id="IPR003599">
    <property type="entry name" value="Ig_sub"/>
</dbReference>
<dbReference type="SMART" id="SM00060">
    <property type="entry name" value="FN3"/>
    <property type="match status" value="2"/>
</dbReference>
<feature type="domain" description="Ig-like" evidence="10">
    <location>
        <begin position="1840"/>
        <end position="1929"/>
    </location>
</feature>
<dbReference type="SUPFAM" id="SSF56112">
    <property type="entry name" value="Protein kinase-like (PK-like)"/>
    <property type="match status" value="2"/>
</dbReference>
<sequence>MSLVFTKQVQGQLCDPGEGAYFNCATDIKFQGLTATWLKDNKPLDASVADRTKLLAKENHFSLDLSNVQPGDSGQYSCRVTGEGGTAITCSAVLEVHTLSPAEKREREESNHPVFLVKLRDADVILSSTASFMIHVKGNPNPDVKFLKDGTEIKEDSHFTINRDHAPHGSYEVIIHDVKAEDAGQYSVVASNTLGTEQCAASISVKDAKDVFSLLRGHEKKVAPGEEPTFTWFKSGQEFDPEDRFKVLFKDEEDTLALVFQHINPEDAGLYTCVASTSTGKISCSAELSVEGGVSQLLKEPEKPKILTGLGDADSSVGGSAMLELKMRGYPRPSIKWTKDGQPITASDHFKFVYPDQESVALIINKVQPEDAGAYKVTLTNDLGEASSEGKLTLSGAPQFQDTIEDQKTAVDDAWKIVTKVSGNPELTWYKNGVPITLDSRIKSIKVDPETFELVFAKTLADDNGNWAVIARNAHGEMSQFFEFSAQMLPKFETRLIDVEANEGKQAILKCKINCSPDPEVKWFKGGTEITKDPRVKVYKDPNGLDCLTINSCSRGMAGEYEVKAINDMGTAACKCTIKVNTKPSCDDLDDYEVFEKDDFTFAVECDGNPKPVCKWTKEGQSIDTKDGRFVITENNGVYMLGIKEVTMDDKGTYQAEFTNRAGDRKVQSELIVHSADELKIPKCMSDLKSKKAEKGGKTFFQIKIRGDPIPEVKWYFNDIEVVNDDHFQVSVKENEHMYRLDVVGISEEHYGKVRVVAKNENGEDFKEASLEVQFKPEIQAPEEFKAGPGDEASLSFKIRAFPGAEVDFYKKIAQEEGEPKMDKIEKGNKEYTRFSTEMTEDGTFEVHSLIIKDVVMEDSGEYECLASNRIGNTSSLVKFAVVTEEPSFPKSLEDITTTLGSTETFECIVAGIPRPEIAWFRGDKELKKGKRVLFEEELAENGIKYKMTTRDIVFKDFGQIKLTAKNMVGESESTAIFQIVQIKPTIEADFPRMIEVKEGKEFVLTAKIDGSPPPTAIWLCEGEEIKADGERVIITEEEAEDGSGIITTLRITSAKDEDNGKYTLLVKNTAGEEKMDTMVDIVGKPKPPKVVKEIEPKEITIPGKKELRLTCKISGYPMPTIKWYRDGNEIKVRKGVLISQDASGGATLVLEKCQMTDAGTYSAKGINEMGDAETFANVTVTQPMEEPKFTSLLRSAKAVEGSPIKLEGKVSGHPQPEIKWLKNEVEFIPDGDRVQSFQNEDGTFGLIFECTNADDKGTYTAVAVSPEGMARSNGNVTIKSRMKEGVDKSKPSFVRPMGDVAVDEGQKLRITCPVKGNPIPEFSWTKDGKPIASERAHCFSDGELIGIEVINSKMEDAGAYECHLSNELGTITGVCNVKVNKIYQPPFFSTPLNNVKQIVGCDARFVCDVGCNPKPDITWTFNGKPIDDGGKYTIKTNGNMRTLCVKKINDADIGTYKCIATNKEGTKDSSGTLEIVEFIEKGKSDAPEFLKKIGDELVFRGMSARFTALVTGTPEPDYEFFFNGKPLYPTDRIHIVRERTGLIRLSMAYVEESDIGVYGLKVTNTHGEAYCEARLMYDGLEILPGQSLGELYKGFDKYTISGLPMPLPDKPLITQMSDTSVTLTWKPAIPLGPNLAPYYMVEMAEYPDGDWFEVYDAVRGITCDINGLTPLRDYRFRVSVRNRFGLSDASPYCVGHRSLFADDTGPRDLFLPKGSQFDISVSTRFPADFDLFKEPYEGYTHRPHFLKQEEITQYAVKNSCPDVTWNLYGYPMPQVSFKFEGKDIEVGNDKFTISYNRNGIVRLQINKFSQDDVGTYECFAKNDFGEMSQPVIMIMAQYPEFLKAPTDVNLIGVNGGKIECEIFGVPKPKVIWYKDFTPLKETFRVQAHHYPPETYTLFFEDYITKDEGLYTVTASNICGSISYSVIVRIMEDELEFDWMTYRRSKQIIPRTRGFEKFYHLCEEIGRGTQGVTYFVQQTIPIEADQSGHHCIEEAESKYWWLHRGVKDKAPTIDPVMVPYRFTGGNFAAKMMYGSNMYKQWMFNEFEMMNVLHHPRLVRLVDVYDARDSMTLITELGTGGELLDVITSEKYVTEIEVARIMQQVLEGLEYMHSKSIGHLGLTPLDIIFSRPGGSDIKICDFSLARRIVGIVKLDYGQPEFVAPEIVNGEGASFGSDLWPVGIMTYLLLSGVSPFRGQNDRETLQRIQMGDIDFDFELWQNVSREAKHFVANLLVYKPEERMSVRQALAHPWLQILKQPGIEISEQYQISTERLRTYYVGLKEWYANASCDFMFRRRPLSGAFTHPSCMVYPPGEPEPEPEPEQAPLPEMKEWERPEYTIGEFENPSNYQYGPDTYLMQVHDANFPARLREYLKVAKTSSAEFREVKMPIVKERRRFTDVMEEEFTSQRESRLEAWGRDDFSVHKLSTSKSKLVTGATESIVSIETVKEVIDGTVPFIREKPRDVALSEGKPLVLTCLAIGDPKPNFQWLKNDFIFTDDSRLHMEKTDDGRCTLTLDPAAPSDVGLYKVIVRNPLGQSVATCRVTLGDICESPDSPSIVAMTDTDILISWTTPTKLNNAPVISYKVQMGHIDTDIDWIDVSEDIRHEYLVVDNLRPAHGYKFRILALNKYGLSIPSIPSKIAMTPSSGASRAEFYEALQSLQAREDINLDIEVAPTTYDCETKPLKIKSENPKDLEYISELSKGRFSVTSNVSSIGKLFSVKVFDKSDEEGEDAAKREFKNLRTLRHEKLVSLLEGYETSKMYLLKFDQLPAIDLLTYLSEKSYYSEDIVADISSQILDGISYIHWRGKVYLNLEPGNILVYSGRSLGKTVQIKLSNFETTQTVANKGSMVKGTYNFDYAAPEILENAQAFPQSDIWSFGVLLYVLLSGQLPFKGETPDESKDNILKVRFKFEYLYKEATMEVTRLLMWIFKRSPM</sequence>
<evidence type="ECO:0000256" key="8">
    <source>
        <dbReference type="ARBA" id="ARBA00023319"/>
    </source>
</evidence>
<dbReference type="GO" id="GO:0004672">
    <property type="term" value="F:protein kinase activity"/>
    <property type="evidence" value="ECO:0007669"/>
    <property type="project" value="InterPro"/>
</dbReference>
<comment type="subcellular location">
    <subcellularLocation>
        <location evidence="1">Cytoplasm</location>
        <location evidence="1">Myofibril</location>
        <location evidence="1">Sarcomere</location>
        <location evidence="1">A band</location>
    </subcellularLocation>
</comment>
<reference evidence="12" key="1">
    <citation type="submission" date="2014-05" db="EMBL/GenBank/DDBJ databases">
        <authorList>
            <person name="Chronopoulou M."/>
        </authorList>
    </citation>
    <scope>NUCLEOTIDE SEQUENCE</scope>
    <source>
        <tissue evidence="12">Whole organism</tissue>
    </source>
</reference>
<evidence type="ECO:0000256" key="1">
    <source>
        <dbReference type="ARBA" id="ARBA00004161"/>
    </source>
</evidence>
<evidence type="ECO:0000313" key="12">
    <source>
        <dbReference type="EMBL" id="CDW38419.1"/>
    </source>
</evidence>
<evidence type="ECO:0000259" key="9">
    <source>
        <dbReference type="PROSITE" id="PS50011"/>
    </source>
</evidence>
<keyword evidence="6" id="KW-0067">ATP-binding</keyword>
<dbReference type="PANTHER" id="PTHR47633:SF4">
    <property type="entry name" value="MYOPALLADIN ISOFORM X1"/>
    <property type="match status" value="1"/>
</dbReference>
<dbReference type="InterPro" id="IPR013098">
    <property type="entry name" value="Ig_I-set"/>
</dbReference>
<dbReference type="Gene3D" id="3.30.200.20">
    <property type="entry name" value="Phosphorylase Kinase, domain 1"/>
    <property type="match status" value="1"/>
</dbReference>
<feature type="domain" description="Ig-like" evidence="10">
    <location>
        <begin position="1188"/>
        <end position="1278"/>
    </location>
</feature>
<dbReference type="GO" id="GO:0030154">
    <property type="term" value="P:cell differentiation"/>
    <property type="evidence" value="ECO:0007669"/>
    <property type="project" value="UniProtKB-ARBA"/>
</dbReference>
<feature type="domain" description="Ig-like" evidence="10">
    <location>
        <begin position="1292"/>
        <end position="1373"/>
    </location>
</feature>
<dbReference type="SMART" id="SM00409">
    <property type="entry name" value="IG"/>
    <property type="match status" value="18"/>
</dbReference>
<dbReference type="InterPro" id="IPR007110">
    <property type="entry name" value="Ig-like_dom"/>
</dbReference>
<dbReference type="Pfam" id="PF00069">
    <property type="entry name" value="Pkinase"/>
    <property type="match status" value="2"/>
</dbReference>
<dbReference type="InterPro" id="IPR036116">
    <property type="entry name" value="FN3_sf"/>
</dbReference>
<dbReference type="Pfam" id="PF07679">
    <property type="entry name" value="I-set"/>
    <property type="match status" value="19"/>
</dbReference>
<feature type="domain" description="Protein kinase" evidence="9">
    <location>
        <begin position="2694"/>
        <end position="2935"/>
    </location>
</feature>
<dbReference type="SMART" id="SM00408">
    <property type="entry name" value="IGc2"/>
    <property type="match status" value="14"/>
</dbReference>
<dbReference type="Gene3D" id="1.10.510.10">
    <property type="entry name" value="Transferase(Phosphotransferase) domain 1"/>
    <property type="match status" value="2"/>
</dbReference>
<evidence type="ECO:0000256" key="2">
    <source>
        <dbReference type="ARBA" id="ARBA00006692"/>
    </source>
</evidence>
<feature type="domain" description="Ig-like" evidence="10">
    <location>
        <begin position="1386"/>
        <end position="1475"/>
    </location>
</feature>
<dbReference type="InterPro" id="IPR013783">
    <property type="entry name" value="Ig-like_fold"/>
</dbReference>
<dbReference type="GO" id="GO:0005524">
    <property type="term" value="F:ATP binding"/>
    <property type="evidence" value="ECO:0007669"/>
    <property type="project" value="UniProtKB-KW"/>
</dbReference>
<dbReference type="InterPro" id="IPR011009">
    <property type="entry name" value="Kinase-like_dom_sf"/>
</dbReference>
<feature type="domain" description="Ig-like" evidence="10">
    <location>
        <begin position="490"/>
        <end position="581"/>
    </location>
</feature>
<dbReference type="FunFam" id="2.60.40.10:FF:000873">
    <property type="entry name" value="Muscle M-line assembly protein unc-89"/>
    <property type="match status" value="1"/>
</dbReference>
<comment type="similarity">
    <text evidence="2">Belongs to the protein kinase superfamily. CAMK Ser/Thr protein kinase family.</text>
</comment>
<accession>A0A0K2UJG1</accession>
<dbReference type="EMBL" id="HACA01021058">
    <property type="protein sequence ID" value="CDW38419.1"/>
    <property type="molecule type" value="Transcribed_RNA"/>
</dbReference>
<keyword evidence="7" id="KW-1015">Disulfide bond</keyword>
<keyword evidence="4" id="KW-0677">Repeat</keyword>
<feature type="domain" description="Ig-like" evidence="10">
    <location>
        <begin position="17"/>
        <end position="95"/>
    </location>
</feature>
<dbReference type="FunFam" id="2.60.40.10:FF:000345">
    <property type="entry name" value="Muscle M-line assembly protein unc-89"/>
    <property type="match status" value="1"/>
</dbReference>
<dbReference type="FunFam" id="2.60.40.10:FF:000145">
    <property type="entry name" value="Myosin light chain kinase, smooth muscle"/>
    <property type="match status" value="1"/>
</dbReference>
<dbReference type="PROSITE" id="PS50011">
    <property type="entry name" value="PROTEIN_KINASE_DOM"/>
    <property type="match status" value="2"/>
</dbReference>
<feature type="domain" description="Ig-like" evidence="10">
    <location>
        <begin position="985"/>
        <end position="1081"/>
    </location>
</feature>
<dbReference type="GO" id="GO:0060298">
    <property type="term" value="P:positive regulation of sarcomere organization"/>
    <property type="evidence" value="ECO:0007669"/>
    <property type="project" value="UniProtKB-ARBA"/>
</dbReference>
<feature type="domain" description="Fibronectin type-III" evidence="11">
    <location>
        <begin position="2551"/>
        <end position="2646"/>
    </location>
</feature>
<feature type="domain" description="Ig-like" evidence="10">
    <location>
        <begin position="777"/>
        <end position="884"/>
    </location>
</feature>
<dbReference type="Pfam" id="PF00041">
    <property type="entry name" value="fn3"/>
    <property type="match status" value="1"/>
</dbReference>
<dbReference type="PROSITE" id="PS50853">
    <property type="entry name" value="FN3"/>
    <property type="match status" value="2"/>
</dbReference>
<proteinExistence type="inferred from homology"/>
<protein>
    <submittedName>
        <fullName evidence="12">Muscle Mline assembly protein unc89like [Musca domestica]</fullName>
    </submittedName>
</protein>
<feature type="domain" description="Protein kinase" evidence="9">
    <location>
        <begin position="1959"/>
        <end position="2252"/>
    </location>
</feature>
<feature type="domain" description="Ig-like" evidence="10">
    <location>
        <begin position="2455"/>
        <end position="2544"/>
    </location>
</feature>
<dbReference type="CDD" id="cd00063">
    <property type="entry name" value="FN3"/>
    <property type="match status" value="2"/>
</dbReference>
<feature type="domain" description="Ig-like" evidence="10">
    <location>
        <begin position="304"/>
        <end position="395"/>
    </location>
</feature>
<keyword evidence="8" id="KW-0393">Immunoglobulin domain</keyword>
<dbReference type="PANTHER" id="PTHR47633">
    <property type="entry name" value="IMMUNOGLOBULIN"/>
    <property type="match status" value="1"/>
</dbReference>
<feature type="domain" description="Fibronectin type-III" evidence="11">
    <location>
        <begin position="1608"/>
        <end position="1702"/>
    </location>
</feature>
<dbReference type="PROSITE" id="PS50835">
    <property type="entry name" value="IG_LIKE"/>
    <property type="match status" value="13"/>
</dbReference>
<dbReference type="Gene3D" id="2.60.40.10">
    <property type="entry name" value="Immunoglobulins"/>
    <property type="match status" value="21"/>
</dbReference>
<name>A0A0K2UJG1_LEPSM</name>
<evidence type="ECO:0000259" key="10">
    <source>
        <dbReference type="PROSITE" id="PS50835"/>
    </source>
</evidence>
<feature type="domain" description="Ig-like" evidence="10">
    <location>
        <begin position="1089"/>
        <end position="1182"/>
    </location>
</feature>
<evidence type="ECO:0000256" key="3">
    <source>
        <dbReference type="ARBA" id="ARBA00022490"/>
    </source>
</evidence>
<organism evidence="12">
    <name type="scientific">Lepeophtheirus salmonis</name>
    <name type="common">Salmon louse</name>
    <name type="synonym">Caligus salmonis</name>
    <dbReference type="NCBI Taxonomy" id="72036"/>
    <lineage>
        <taxon>Eukaryota</taxon>
        <taxon>Metazoa</taxon>
        <taxon>Ecdysozoa</taxon>
        <taxon>Arthropoda</taxon>
        <taxon>Crustacea</taxon>
        <taxon>Multicrustacea</taxon>
        <taxon>Hexanauplia</taxon>
        <taxon>Copepoda</taxon>
        <taxon>Siphonostomatoida</taxon>
        <taxon>Caligidae</taxon>
        <taxon>Lepeophtheirus</taxon>
    </lineage>
</organism>
<evidence type="ECO:0000256" key="7">
    <source>
        <dbReference type="ARBA" id="ARBA00023157"/>
    </source>
</evidence>
<evidence type="ECO:0000256" key="6">
    <source>
        <dbReference type="ARBA" id="ARBA00022840"/>
    </source>
</evidence>
<dbReference type="InterPro" id="IPR003598">
    <property type="entry name" value="Ig_sub2"/>
</dbReference>
<dbReference type="SUPFAM" id="SSF48726">
    <property type="entry name" value="Immunoglobulin"/>
    <property type="match status" value="19"/>
</dbReference>
<feature type="domain" description="Ig-like" evidence="10">
    <location>
        <begin position="887"/>
        <end position="922"/>
    </location>
</feature>
<dbReference type="GO" id="GO:0009653">
    <property type="term" value="P:anatomical structure morphogenesis"/>
    <property type="evidence" value="ECO:0007669"/>
    <property type="project" value="UniProtKB-ARBA"/>
</dbReference>
<dbReference type="GO" id="GO:0031672">
    <property type="term" value="C:A band"/>
    <property type="evidence" value="ECO:0007669"/>
    <property type="project" value="UniProtKB-SubCell"/>
</dbReference>
<dbReference type="GO" id="GO:0040017">
    <property type="term" value="P:positive regulation of locomotion"/>
    <property type="evidence" value="ECO:0007669"/>
    <property type="project" value="UniProtKB-ARBA"/>
</dbReference>
<feature type="domain" description="Ig-like" evidence="10">
    <location>
        <begin position="167"/>
        <end position="289"/>
    </location>
</feature>
<dbReference type="InterPro" id="IPR003961">
    <property type="entry name" value="FN3_dom"/>
</dbReference>
<dbReference type="FunFam" id="2.60.40.10:FF:000107">
    <property type="entry name" value="Myosin, light chain kinase a"/>
    <property type="match status" value="2"/>
</dbReference>
<dbReference type="SUPFAM" id="SSF49265">
    <property type="entry name" value="Fibronectin type III"/>
    <property type="match status" value="1"/>
</dbReference>
<dbReference type="OrthoDB" id="6371610at2759"/>